<dbReference type="Gene3D" id="3.30.420.10">
    <property type="entry name" value="Ribonuclease H-like superfamily/Ribonuclease H"/>
    <property type="match status" value="2"/>
</dbReference>
<keyword evidence="6" id="KW-0694">RNA-binding</keyword>
<dbReference type="STRING" id="1077348.A0A2G8SLH0"/>
<evidence type="ECO:0000256" key="6">
    <source>
        <dbReference type="ARBA" id="ARBA00022884"/>
    </source>
</evidence>
<evidence type="ECO:0000256" key="9">
    <source>
        <dbReference type="SAM" id="Coils"/>
    </source>
</evidence>
<evidence type="ECO:0000259" key="12">
    <source>
        <dbReference type="PROSITE" id="PS50994"/>
    </source>
</evidence>
<keyword evidence="8" id="KW-0511">Multifunctional enzyme</keyword>
<feature type="domain" description="Integrase catalytic" evidence="12">
    <location>
        <begin position="2790"/>
        <end position="2953"/>
    </location>
</feature>
<dbReference type="InterPro" id="IPR041577">
    <property type="entry name" value="RT_RNaseH_2"/>
</dbReference>
<dbReference type="PANTHER" id="PTHR37984">
    <property type="entry name" value="PROTEIN CBG26694"/>
    <property type="match status" value="1"/>
</dbReference>
<keyword evidence="3" id="KW-0540">Nuclease</keyword>
<evidence type="ECO:0008006" key="15">
    <source>
        <dbReference type="Google" id="ProtNLM"/>
    </source>
</evidence>
<keyword evidence="2" id="KW-0548">Nucleotidyltransferase</keyword>
<feature type="coiled-coil region" evidence="9">
    <location>
        <begin position="1443"/>
        <end position="1477"/>
    </location>
</feature>
<feature type="region of interest" description="Disordered" evidence="10">
    <location>
        <begin position="1652"/>
        <end position="1687"/>
    </location>
</feature>
<dbReference type="EMBL" id="AYKW01000005">
    <property type="protein sequence ID" value="PIL34590.1"/>
    <property type="molecule type" value="Genomic_DNA"/>
</dbReference>
<feature type="region of interest" description="Disordered" evidence="10">
    <location>
        <begin position="1586"/>
        <end position="1605"/>
    </location>
</feature>
<feature type="compositionally biased region" description="Basic and acidic residues" evidence="10">
    <location>
        <begin position="1416"/>
        <end position="1426"/>
    </location>
</feature>
<proteinExistence type="predicted"/>
<feature type="region of interest" description="Disordered" evidence="10">
    <location>
        <begin position="1368"/>
        <end position="1437"/>
    </location>
</feature>
<dbReference type="SUPFAM" id="SSF53098">
    <property type="entry name" value="Ribonuclease H-like"/>
    <property type="match status" value="2"/>
</dbReference>
<evidence type="ECO:0000256" key="8">
    <source>
        <dbReference type="ARBA" id="ARBA00023268"/>
    </source>
</evidence>
<dbReference type="PANTHER" id="PTHR37984:SF5">
    <property type="entry name" value="PROTEIN NYNRIN-LIKE"/>
    <property type="match status" value="1"/>
</dbReference>
<feature type="domain" description="Integrase catalytic" evidence="12">
    <location>
        <begin position="1171"/>
        <end position="1333"/>
    </location>
</feature>
<dbReference type="InterPro" id="IPR043502">
    <property type="entry name" value="DNA/RNA_pol_sf"/>
</dbReference>
<dbReference type="GO" id="GO:0015074">
    <property type="term" value="P:DNA integration"/>
    <property type="evidence" value="ECO:0007669"/>
    <property type="project" value="InterPro"/>
</dbReference>
<dbReference type="InterPro" id="IPR050951">
    <property type="entry name" value="Retrovirus_Pol_polyprotein"/>
</dbReference>
<dbReference type="InterPro" id="IPR012337">
    <property type="entry name" value="RNaseH-like_sf"/>
</dbReference>
<dbReference type="GO" id="GO:0016787">
    <property type="term" value="F:hydrolase activity"/>
    <property type="evidence" value="ECO:0007669"/>
    <property type="project" value="UniProtKB-KW"/>
</dbReference>
<evidence type="ECO:0000256" key="3">
    <source>
        <dbReference type="ARBA" id="ARBA00022722"/>
    </source>
</evidence>
<keyword evidence="4" id="KW-0255">Endonuclease</keyword>
<evidence type="ECO:0000256" key="1">
    <source>
        <dbReference type="ARBA" id="ARBA00022679"/>
    </source>
</evidence>
<dbReference type="CDD" id="cd00303">
    <property type="entry name" value="retropepsin_like"/>
    <property type="match status" value="1"/>
</dbReference>
<feature type="region of interest" description="Disordered" evidence="10">
    <location>
        <begin position="2191"/>
        <end position="2250"/>
    </location>
</feature>
<evidence type="ECO:0000256" key="2">
    <source>
        <dbReference type="ARBA" id="ARBA00022695"/>
    </source>
</evidence>
<dbReference type="GO" id="GO:0004519">
    <property type="term" value="F:endonuclease activity"/>
    <property type="evidence" value="ECO:0007669"/>
    <property type="project" value="UniProtKB-KW"/>
</dbReference>
<keyword evidence="1" id="KW-0808">Transferase</keyword>
<feature type="region of interest" description="Disordered" evidence="10">
    <location>
        <begin position="2578"/>
        <end position="2600"/>
    </location>
</feature>
<feature type="compositionally biased region" description="Pro residues" evidence="10">
    <location>
        <begin position="2239"/>
        <end position="2250"/>
    </location>
</feature>
<dbReference type="InterPro" id="IPR041373">
    <property type="entry name" value="RT_RNaseH"/>
</dbReference>
<keyword evidence="9" id="KW-0175">Coiled coil</keyword>
<feature type="region of interest" description="Disordered" evidence="10">
    <location>
        <begin position="1504"/>
        <end position="1524"/>
    </location>
</feature>
<dbReference type="Pfam" id="PF00078">
    <property type="entry name" value="RVT_1"/>
    <property type="match status" value="1"/>
</dbReference>
<dbReference type="GO" id="GO:0003964">
    <property type="term" value="F:RNA-directed DNA polymerase activity"/>
    <property type="evidence" value="ECO:0007669"/>
    <property type="project" value="UniProtKB-KW"/>
</dbReference>
<evidence type="ECO:0000256" key="7">
    <source>
        <dbReference type="ARBA" id="ARBA00022918"/>
    </source>
</evidence>
<dbReference type="InterPro" id="IPR041588">
    <property type="entry name" value="Integrase_H2C2"/>
</dbReference>
<feature type="compositionally biased region" description="Low complexity" evidence="10">
    <location>
        <begin position="1587"/>
        <end position="1602"/>
    </location>
</feature>
<feature type="compositionally biased region" description="Basic and acidic residues" evidence="10">
    <location>
        <begin position="1368"/>
        <end position="1381"/>
    </location>
</feature>
<comment type="caution">
    <text evidence="13">The sequence shown here is derived from an EMBL/GenBank/DDBJ whole genome shotgun (WGS) entry which is preliminary data.</text>
</comment>
<sequence length="3038" mass="339363">MSSSDASDAQVIFIPKSTPNIADGHVTPAVANTFKHGCVVHFKDKDVPLGRQVAKATANITNALISDWYIARHEEFDAMTFEEFMAEFRDQWLPRSWAMKLRTQILQASQSRQEPFDLFCIRVMKLNTQLHGSNLRFDDNGLRVTISANLYPDLAVQANEYAVTSIVSFKDWQDAVNELDIACRCIDAQVLSLIATNSKAAPKQKASNSFIRVKDAPKPKLPKLTDLEYTYLRAVKGCFKCHKDVDAAHTSANCPNGYPDAATYTTCIPKGWKPSDKENKKPTSHSVNALNAAEGLEDANVVVAIDALTASTGVLGSGSDSETYVPPLLAPHTILHARIIAPETYSDVLPMLADSAAPTVLIRQSLAVSLKLPLQKLPSPFKFSTAWGSGQRESSEWVKLAVMLKDYSWSSQVVRAIVIDSLCTPVILGKLFLQSNCLVEDFAACTLTDKRCGHNLLALPSPPPPPPLSTADRHKLQSTAVEERVAVKDASRIRHRHFLRELESSTCRRHIAADNSAPDPAPFIIAAVQTWVESLASQDRLRAENVSMKLWFADLFPDDIPHIDCLPTDVCHRFVLKDANMVIAHRQYDCPKKWRDTWKTLLEQHLAAGRLCPSDSLYASPAFLVPKTDPTALPRWVNDYRVKDANTVPDMYPLPRISDILADCAKGTIWGKIDMTNAYFQTRVHPDDIKYTAVTTPFGLYEWTVMPQGCHNAPSTHQCRMYNALHPFLGKFCHVYLDNIIIWSQSLDEHRRNVETVLQALHEASLFCSDKKTDLFLTELHFLGHIISSAGIQADPSKVEKILNWPVPRNARAVRAFLGLVRYVANFLPNLADHTVCLTPLTTKEAEASFPEWTSVHQRAFDAIKQLVVSRECLTVIDHDDLERNMIFVSCDASDLRTGTLLSFGLSLDQARPVAFNSAQLKGAELNYPVHEKELLVIVRALKKWCVDLLGVPFEIYTDHRTLENFHRQKDLSRRQARRQEFLSQYDFTIQYIKGEDNVAADALSHIDVAALPVEPSSVTIASTLLNATTVLAACAVDLATESAPHSSPIRFSLHTDTAWLDAIRAGYAKDKFCLRLRSLAGTLGVCEQDDLLYIGDCLVIPRVPHLREGIFCCAHDALSHFGFEKSYANLRDTYYWPHMRKELEMLYIPSCEECQRNKSLTRKPTGPLHPLPVPDARASSIAIDFVGPLPEDEGFNCLATITDRLGSDYRLVPCRMDTTAEQFAVLFFDHWFCENGLPMEIVSDRDKLFMSRLWDALHKLTGIKLKLSTAFHPQTDGSSERMNKTVAQALRYHVSRSQRGWVRAPPQVCFVIMNTVNASTGFSPFQLHLGRSPRLIPPIVDQPLPSSHADAEVTALARSIIHYGKKAKEEQCQHSLKENGRPSTAREAALKPLEGRSPGRHEERSVRSHLLGVPRGHDPGSDRSGRSSRASDNLRMNVEEFAEDTQVKYDMLADELARVQAKQDLLNSELEGIRARQAAEHAKFARMAECVQEDIAKAGYPAGNSASQNNLFRSRDGDETSTAYGNRINAQTRFLAQEHYRQGAEKRNAKVEQWWRERTGDTGNDRVKTDLNHLAGLIEESRRFHTPSLTSLSTPSSPTPRSRTDRLVSPFEFLPPAFRQRSYSDSFFAVSSARWRRELRALGVAEENFPTELDSQEVAPEDDTFGSALSPDSETELALPGSLPSPPVRVSNLASAVQSLPTTTAPSASRLPTPDPTARPVKVEQEEPTPLTGPVARAPSIAFVSVAPAPVIPPSFSTTTATPQVVPASISKMAQAAKQTMPVRGEKTCPKFDEADPTSLHRYFDDLEALFVRHSMPDADQDDWKVRKELAVRYPPAAVEYGWKSLPEFTEVTKNYTDFQDAVYALYPGVTKDREFTTTDVHRAIDEQLRVKYINDVNDYSRYYVKLRPMLANLLKKSRITNLEANQFLADALDPSLKPLITTRLLHAYSNRTADTPYTVEQFHQSTVYVFLHRNDDAEAIFRSPGSSSRTVGTPVAPAPVPVPATAPAPPIPQALPPIKQEDVKSLALLLQQQIAENWHNQGPPRDHPPHMRGGFGGYGGGPNYGRHPMRCYYCGKENCDTKTCPEVMDDIRAHKIRRERNQIVLYDGSPLHVGFNGQTMREQVNTYCDRNAHTAPRPVDHMLLEIVPNAPECESQSLDYESAVQFHLAEAERLRNERSRNLKFDGVVIPQRMNRGPPRRVAPTSARAVDQARGTSPSAPAAPPPAQPVAPLAASPVVPPPAPSAPPPAAPVHPYANVRPVNDAPLATRPIAPFRAVAPGHIDPATVIRAPVAVATADDRVYNRAVESMPFVTLTLDELIGIRRFVWEHLLVANRIIRRIAHAGGTFSGPKAWPCIDERVLVGSRCTPIGRLPERERVDAIRNWRPCTTLSEVRAFLGTVGVARIFIRDFAKRANALTMLTRKDVPFEFGPAQLAAFDDLKTALLDCPALRPLRYDSDAPIILGVDTSFIAVGYLLCQQDEEDPKIRYYNRFGSITLNARESRFSQLKLELYGLFRALSALKLRLLGIRNLVVETDAGYIKGMLANPDLQPSASMNRWIMGILTFHFELVHVPGKKHAPDGLSRRPPQPGDKPEPPPDEFEDWLENLYSFVHIINPTPRLPSASIPPSPDTVDMFALGLVPQARPPDIEPPPYSNFPRTAHARRSDAQLSRVRDFLDDPKRPAGLDERQWIAFYKYATLFMLDSAGKLWRRKEGGAHRLVIPEERRPSILVEMHDRTGHRGLFATRAFVCDRFWWPQMGSDIDWYVRTCHMCQIRQVVRIHIPPIVPEPTAPMVRIHADSMHMPGRYKYFAHARCTTTSWVEGRALLSETARTLGEWLFQDIICRWNALSEIVTDNGAPWVAACTYLADKYHLHHIRVSGYNSQANGIVERPHFNVRDALFKATEGDGAHWHSSVHTVLWADRTSVRRRLGCSPFFAVTGSHPILPLDFKEATYLVGPPEGILTTEELIALRAIALQKRADDVDRLRSAVYAQRLQEAEDFESRNCATTRDFDAQPGSLVLIRNTAIEKSLGNSGG</sequence>
<dbReference type="SUPFAM" id="SSF56672">
    <property type="entry name" value="DNA/RNA polymerases"/>
    <property type="match status" value="2"/>
</dbReference>
<dbReference type="GO" id="GO:0005634">
    <property type="term" value="C:nucleus"/>
    <property type="evidence" value="ECO:0007669"/>
    <property type="project" value="UniProtKB-ARBA"/>
</dbReference>
<dbReference type="FunFam" id="1.10.340.70:FF:000001">
    <property type="entry name" value="Retrovirus-related Pol polyprotein from transposon gypsy-like Protein"/>
    <property type="match status" value="1"/>
</dbReference>
<evidence type="ECO:0000256" key="5">
    <source>
        <dbReference type="ARBA" id="ARBA00022801"/>
    </source>
</evidence>
<reference evidence="13 14" key="1">
    <citation type="journal article" date="2015" name="Sci. Rep.">
        <title>Chromosome-level genome map provides insights into diverse defense mechanisms in the medicinal fungus Ganoderma sinense.</title>
        <authorList>
            <person name="Zhu Y."/>
            <person name="Xu J."/>
            <person name="Sun C."/>
            <person name="Zhou S."/>
            <person name="Xu H."/>
            <person name="Nelson D.R."/>
            <person name="Qian J."/>
            <person name="Song J."/>
            <person name="Luo H."/>
            <person name="Xiang L."/>
            <person name="Li Y."/>
            <person name="Xu Z."/>
            <person name="Ji A."/>
            <person name="Wang L."/>
            <person name="Lu S."/>
            <person name="Hayward A."/>
            <person name="Sun W."/>
            <person name="Li X."/>
            <person name="Schwartz D.C."/>
            <person name="Wang Y."/>
            <person name="Chen S."/>
        </authorList>
    </citation>
    <scope>NUCLEOTIDE SEQUENCE [LARGE SCALE GENOMIC DNA]</scope>
    <source>
        <strain evidence="13 14">ZZ0214-1</strain>
    </source>
</reference>
<feature type="region of interest" description="Disordered" evidence="10">
    <location>
        <begin position="2647"/>
        <end position="2670"/>
    </location>
</feature>
<dbReference type="InterPro" id="IPR000477">
    <property type="entry name" value="RT_dom"/>
</dbReference>
<keyword evidence="7" id="KW-0695">RNA-directed DNA polymerase</keyword>
<dbReference type="Pfam" id="PF17917">
    <property type="entry name" value="RT_RNaseH"/>
    <property type="match status" value="1"/>
</dbReference>
<dbReference type="FunFam" id="3.30.70.270:FF:000020">
    <property type="entry name" value="Transposon Tf2-6 polyprotein-like Protein"/>
    <property type="match status" value="1"/>
</dbReference>
<evidence type="ECO:0000313" key="14">
    <source>
        <dbReference type="Proteomes" id="UP000230002"/>
    </source>
</evidence>
<dbReference type="PROSITE" id="PS50994">
    <property type="entry name" value="INTEGRASE"/>
    <property type="match status" value="2"/>
</dbReference>
<dbReference type="Gene3D" id="3.10.10.10">
    <property type="entry name" value="HIV Type 1 Reverse Transcriptase, subunit A, domain 1"/>
    <property type="match status" value="1"/>
</dbReference>
<dbReference type="Pfam" id="PF17919">
    <property type="entry name" value="RT_RNaseH_2"/>
    <property type="match status" value="1"/>
</dbReference>
<dbReference type="FunFam" id="3.30.420.10:FF:000032">
    <property type="entry name" value="Retrovirus-related Pol polyprotein from transposon 297-like Protein"/>
    <property type="match status" value="1"/>
</dbReference>
<dbReference type="Pfam" id="PF17921">
    <property type="entry name" value="Integrase_H2C2"/>
    <property type="match status" value="2"/>
</dbReference>
<keyword evidence="5" id="KW-0378">Hydrolase</keyword>
<keyword evidence="14" id="KW-1185">Reference proteome</keyword>
<dbReference type="InterPro" id="IPR001584">
    <property type="entry name" value="Integrase_cat-core"/>
</dbReference>
<feature type="compositionally biased region" description="Basic and acidic residues" evidence="10">
    <location>
        <begin position="1394"/>
        <end position="1407"/>
    </location>
</feature>
<feature type="domain" description="Reverse transcriptase" evidence="11">
    <location>
        <begin position="606"/>
        <end position="787"/>
    </location>
</feature>
<gene>
    <name evidence="13" type="ORF">GSI_03369</name>
</gene>
<dbReference type="CDD" id="cd01647">
    <property type="entry name" value="RT_LTR"/>
    <property type="match status" value="1"/>
</dbReference>
<evidence type="ECO:0000256" key="10">
    <source>
        <dbReference type="SAM" id="MobiDB-lite"/>
    </source>
</evidence>
<evidence type="ECO:0000313" key="13">
    <source>
        <dbReference type="EMBL" id="PIL34590.1"/>
    </source>
</evidence>
<dbReference type="PROSITE" id="PS50878">
    <property type="entry name" value="RT_POL"/>
    <property type="match status" value="1"/>
</dbReference>
<dbReference type="CDD" id="cd09274">
    <property type="entry name" value="RNase_HI_RT_Ty3"/>
    <property type="match status" value="1"/>
</dbReference>
<dbReference type="Gene3D" id="1.10.340.70">
    <property type="match status" value="2"/>
</dbReference>
<evidence type="ECO:0000256" key="4">
    <source>
        <dbReference type="ARBA" id="ARBA00022759"/>
    </source>
</evidence>
<dbReference type="InterPro" id="IPR043128">
    <property type="entry name" value="Rev_trsase/Diguanyl_cyclase"/>
</dbReference>
<dbReference type="Proteomes" id="UP000230002">
    <property type="component" value="Unassembled WGS sequence"/>
</dbReference>
<name>A0A2G8SLH0_9APHY</name>
<evidence type="ECO:0000259" key="11">
    <source>
        <dbReference type="PROSITE" id="PS50878"/>
    </source>
</evidence>
<dbReference type="OrthoDB" id="2801433at2759"/>
<protein>
    <recommendedName>
        <fullName evidence="15">Reverse transcriptase</fullName>
    </recommendedName>
</protein>
<dbReference type="GO" id="GO:0003723">
    <property type="term" value="F:RNA binding"/>
    <property type="evidence" value="ECO:0007669"/>
    <property type="project" value="UniProtKB-KW"/>
</dbReference>
<accession>A0A2G8SLH0</accession>
<feature type="region of interest" description="Disordered" evidence="10">
    <location>
        <begin position="1701"/>
        <end position="1736"/>
    </location>
</feature>
<dbReference type="InterPro" id="IPR036397">
    <property type="entry name" value="RNaseH_sf"/>
</dbReference>
<organism evidence="13 14">
    <name type="scientific">Ganoderma sinense ZZ0214-1</name>
    <dbReference type="NCBI Taxonomy" id="1077348"/>
    <lineage>
        <taxon>Eukaryota</taxon>
        <taxon>Fungi</taxon>
        <taxon>Dikarya</taxon>
        <taxon>Basidiomycota</taxon>
        <taxon>Agaricomycotina</taxon>
        <taxon>Agaricomycetes</taxon>
        <taxon>Polyporales</taxon>
        <taxon>Polyporaceae</taxon>
        <taxon>Ganoderma</taxon>
    </lineage>
</organism>
<dbReference type="Gene3D" id="3.30.70.270">
    <property type="match status" value="3"/>
</dbReference>